<dbReference type="PANTHER" id="PTHR10127">
    <property type="entry name" value="DISCOIDIN, CUB, EGF, LAMININ , AND ZINC METALLOPROTEASE DOMAIN CONTAINING"/>
    <property type="match status" value="1"/>
</dbReference>
<evidence type="ECO:0000256" key="3">
    <source>
        <dbReference type="SAM" id="Phobius"/>
    </source>
</evidence>
<keyword evidence="1" id="KW-0479">Metal-binding</keyword>
<feature type="domain" description="Peptidase metallopeptidase" evidence="4">
    <location>
        <begin position="73"/>
        <end position="221"/>
    </location>
</feature>
<evidence type="ECO:0000256" key="1">
    <source>
        <dbReference type="RuleBase" id="RU361183"/>
    </source>
</evidence>
<dbReference type="GO" id="GO:0004222">
    <property type="term" value="F:metalloendopeptidase activity"/>
    <property type="evidence" value="ECO:0007669"/>
    <property type="project" value="UniProtKB-UniRule"/>
</dbReference>
<dbReference type="SUPFAM" id="SSF55486">
    <property type="entry name" value="Metalloproteases ('zincins'), catalytic domain"/>
    <property type="match status" value="1"/>
</dbReference>
<reference evidence="5" key="1">
    <citation type="submission" date="2021-12" db="EMBL/GenBank/DDBJ databases">
        <authorList>
            <person name="King R."/>
        </authorList>
    </citation>
    <scope>NUCLEOTIDE SEQUENCE</scope>
</reference>
<keyword evidence="3" id="KW-0812">Transmembrane</keyword>
<dbReference type="GO" id="GO:0006508">
    <property type="term" value="P:proteolysis"/>
    <property type="evidence" value="ECO:0007669"/>
    <property type="project" value="UniProtKB-KW"/>
</dbReference>
<keyword evidence="1" id="KW-0862">Zinc</keyword>
<dbReference type="PANTHER" id="PTHR10127:SF850">
    <property type="entry name" value="METALLOENDOPEPTIDASE"/>
    <property type="match status" value="1"/>
</dbReference>
<dbReference type="InterPro" id="IPR024079">
    <property type="entry name" value="MetalloPept_cat_dom_sf"/>
</dbReference>
<dbReference type="Gene3D" id="3.40.390.10">
    <property type="entry name" value="Collagenase (Catalytic Domain)"/>
    <property type="match status" value="1"/>
</dbReference>
<evidence type="ECO:0000256" key="2">
    <source>
        <dbReference type="SAM" id="MobiDB-lite"/>
    </source>
</evidence>
<keyword evidence="3" id="KW-1133">Transmembrane helix</keyword>
<dbReference type="Proteomes" id="UP001152759">
    <property type="component" value="Chromosome 7"/>
</dbReference>
<dbReference type="EMBL" id="OU963868">
    <property type="protein sequence ID" value="CAH0392862.1"/>
    <property type="molecule type" value="Genomic_DNA"/>
</dbReference>
<evidence type="ECO:0000313" key="6">
    <source>
        <dbReference type="Proteomes" id="UP001152759"/>
    </source>
</evidence>
<feature type="region of interest" description="Disordered" evidence="2">
    <location>
        <begin position="477"/>
        <end position="513"/>
    </location>
</feature>
<organism evidence="5 6">
    <name type="scientific">Bemisia tabaci</name>
    <name type="common">Sweetpotato whitefly</name>
    <name type="synonym">Aleurodes tabaci</name>
    <dbReference type="NCBI Taxonomy" id="7038"/>
    <lineage>
        <taxon>Eukaryota</taxon>
        <taxon>Metazoa</taxon>
        <taxon>Ecdysozoa</taxon>
        <taxon>Arthropoda</taxon>
        <taxon>Hexapoda</taxon>
        <taxon>Insecta</taxon>
        <taxon>Pterygota</taxon>
        <taxon>Neoptera</taxon>
        <taxon>Paraneoptera</taxon>
        <taxon>Hemiptera</taxon>
        <taxon>Sternorrhyncha</taxon>
        <taxon>Aleyrodoidea</taxon>
        <taxon>Aleyrodidae</taxon>
        <taxon>Aleyrodinae</taxon>
        <taxon>Bemisia</taxon>
    </lineage>
</organism>
<dbReference type="SMART" id="SM00235">
    <property type="entry name" value="ZnMc"/>
    <property type="match status" value="1"/>
</dbReference>
<dbReference type="InterPro" id="IPR006026">
    <property type="entry name" value="Peptidase_Metallo"/>
</dbReference>
<comment type="cofactor">
    <cofactor evidence="1">
        <name>Zn(2+)</name>
        <dbReference type="ChEBI" id="CHEBI:29105"/>
    </cofactor>
    <text evidence="1">Binds 1 zinc ion per subunit.</text>
</comment>
<feature type="compositionally biased region" description="Low complexity" evidence="2">
    <location>
        <begin position="477"/>
        <end position="490"/>
    </location>
</feature>
<dbReference type="InterPro" id="IPR001506">
    <property type="entry name" value="Peptidase_M12A"/>
</dbReference>
<sequence>MRGVLRKALFGRVDFILCSVMFIFVSVLLVFTERVNGRETILHDGQVHHVEDEFAEVRGKDLKLRSKKMLKRPKLLWRGAAVIYSINSSIGCPKSKRCSILMEAMRDFTEKTCVRFKERSGERDFVRIQMPLLKKKYFAHATLGKTGGRTFLQVHRRYWTKSMLLHELGHTLSLHHEHQRSDGDLYLDTLEENIRKGYEKHFIKHNRNENNLLGEPFDPTSIMVYSSYARSKNRKSKLPTQQLKSGERWGAPTKLSDGDVRRIQDLYRCIGTDQKPNFPFDVSCSFDTNDCGFKFAGRFFIEGAWGWIPKEDGKGGFLKSEFKINGNQNPHTWSINFYGLSPLDIKRGPEGCISFIYQASKHMSLMLFKDELKTASDQVYDTKNSVEIWSNPEDPIPATNRKAWSQASIRVNVVKPFTLHFTSRYEDIVGLIGVVVVDDFELKYTPCENPTANGLNHRGSAMQRKFSWRAFLTTRRSSSSSSSSLRTSFSMSQAQTPSRGSPLASESAYLDSP</sequence>
<keyword evidence="1" id="KW-0482">Metalloprotease</keyword>
<evidence type="ECO:0000259" key="4">
    <source>
        <dbReference type="SMART" id="SM00235"/>
    </source>
</evidence>
<name>A0A9P0F5J1_BEMTA</name>
<dbReference type="PRINTS" id="PR00480">
    <property type="entry name" value="ASTACIN"/>
</dbReference>
<proteinExistence type="predicted"/>
<keyword evidence="1" id="KW-0645">Protease</keyword>
<dbReference type="AlphaFoldDB" id="A0A9P0F5J1"/>
<feature type="transmembrane region" description="Helical" evidence="3">
    <location>
        <begin position="12"/>
        <end position="31"/>
    </location>
</feature>
<dbReference type="EC" id="3.4.24.-" evidence="1"/>
<accession>A0A9P0F5J1</accession>
<protein>
    <recommendedName>
        <fullName evidence="1">Metalloendopeptidase</fullName>
        <ecNumber evidence="1">3.4.24.-</ecNumber>
    </recommendedName>
</protein>
<keyword evidence="6" id="KW-1185">Reference proteome</keyword>
<gene>
    <name evidence="5" type="ORF">BEMITA_LOCUS11328</name>
</gene>
<keyword evidence="1" id="KW-0378">Hydrolase</keyword>
<dbReference type="Pfam" id="PF01400">
    <property type="entry name" value="Astacin"/>
    <property type="match status" value="1"/>
</dbReference>
<dbReference type="GO" id="GO:0008270">
    <property type="term" value="F:zinc ion binding"/>
    <property type="evidence" value="ECO:0007669"/>
    <property type="project" value="InterPro"/>
</dbReference>
<evidence type="ECO:0000313" key="5">
    <source>
        <dbReference type="EMBL" id="CAH0392862.1"/>
    </source>
</evidence>
<keyword evidence="3" id="KW-0472">Membrane</keyword>